<dbReference type="Gene3D" id="3.60.110.10">
    <property type="entry name" value="Carbon-nitrogen hydrolase"/>
    <property type="match status" value="1"/>
</dbReference>
<keyword evidence="5 9" id="KW-0812">Transmembrane</keyword>
<comment type="catalytic activity">
    <reaction evidence="9">
        <text>N-terminal S-1,2-diacyl-sn-glyceryl-L-cysteinyl-[lipoprotein] + a glycerophospholipid = N-acyl-S-1,2-diacyl-sn-glyceryl-L-cysteinyl-[lipoprotein] + a 2-acyl-sn-glycero-3-phospholipid + H(+)</text>
        <dbReference type="Rhea" id="RHEA:48228"/>
        <dbReference type="Rhea" id="RHEA-COMP:14681"/>
        <dbReference type="Rhea" id="RHEA-COMP:14684"/>
        <dbReference type="ChEBI" id="CHEBI:15378"/>
        <dbReference type="ChEBI" id="CHEBI:136912"/>
        <dbReference type="ChEBI" id="CHEBI:140656"/>
        <dbReference type="ChEBI" id="CHEBI:140657"/>
        <dbReference type="ChEBI" id="CHEBI:140660"/>
        <dbReference type="EC" id="2.3.1.269"/>
    </reaction>
</comment>
<dbReference type="Pfam" id="PF00795">
    <property type="entry name" value="CN_hydrolase"/>
    <property type="match status" value="1"/>
</dbReference>
<dbReference type="PANTHER" id="PTHR38686">
    <property type="entry name" value="APOLIPOPROTEIN N-ACYLTRANSFERASE"/>
    <property type="match status" value="1"/>
</dbReference>
<evidence type="ECO:0000256" key="3">
    <source>
        <dbReference type="ARBA" id="ARBA00022475"/>
    </source>
</evidence>
<dbReference type="NCBIfam" id="TIGR00546">
    <property type="entry name" value="lnt"/>
    <property type="match status" value="1"/>
</dbReference>
<keyword evidence="3 9" id="KW-1003">Cell membrane</keyword>
<feature type="transmembrane region" description="Helical" evidence="9">
    <location>
        <begin position="128"/>
        <end position="151"/>
    </location>
</feature>
<proteinExistence type="inferred from homology"/>
<comment type="subcellular location">
    <subcellularLocation>
        <location evidence="1 9">Cell membrane</location>
        <topology evidence="1 9">Multi-pass membrane protein</topology>
    </subcellularLocation>
</comment>
<keyword evidence="4 9" id="KW-0808">Transferase</keyword>
<dbReference type="GO" id="GO:0042158">
    <property type="term" value="P:lipoprotein biosynthetic process"/>
    <property type="evidence" value="ECO:0007669"/>
    <property type="project" value="UniProtKB-UniRule"/>
</dbReference>
<feature type="transmembrane region" description="Helical" evidence="9">
    <location>
        <begin position="506"/>
        <end position="525"/>
    </location>
</feature>
<dbReference type="GeneID" id="97244331"/>
<feature type="domain" description="CN hydrolase" evidence="10">
    <location>
        <begin position="239"/>
        <end position="493"/>
    </location>
</feature>
<feature type="transmembrane region" description="Helical" evidence="9">
    <location>
        <begin position="202"/>
        <end position="221"/>
    </location>
</feature>
<feature type="transmembrane region" description="Helical" evidence="9">
    <location>
        <begin position="66"/>
        <end position="86"/>
    </location>
</feature>
<protein>
    <recommendedName>
        <fullName evidence="9">Apolipoprotein N-acyltransferase</fullName>
        <shortName evidence="9">ALP N-acyltransferase</shortName>
        <ecNumber evidence="9">2.3.1.269</ecNumber>
    </recommendedName>
</protein>
<organism evidence="11 12">
    <name type="scientific">Tistrella mobilis</name>
    <dbReference type="NCBI Taxonomy" id="171437"/>
    <lineage>
        <taxon>Bacteria</taxon>
        <taxon>Pseudomonadati</taxon>
        <taxon>Pseudomonadota</taxon>
        <taxon>Alphaproteobacteria</taxon>
        <taxon>Geminicoccales</taxon>
        <taxon>Geminicoccaceae</taxon>
        <taxon>Tistrella</taxon>
    </lineage>
</organism>
<dbReference type="CDD" id="cd07571">
    <property type="entry name" value="ALP_N-acyl_transferase"/>
    <property type="match status" value="1"/>
</dbReference>
<evidence type="ECO:0000256" key="8">
    <source>
        <dbReference type="ARBA" id="ARBA00023315"/>
    </source>
</evidence>
<feature type="transmembrane region" description="Helical" evidence="9">
    <location>
        <begin position="12"/>
        <end position="30"/>
    </location>
</feature>
<dbReference type="AlphaFoldDB" id="A0A161R3W5"/>
<evidence type="ECO:0000256" key="2">
    <source>
        <dbReference type="ARBA" id="ARBA00010065"/>
    </source>
</evidence>
<dbReference type="EMBL" id="LPZR01000155">
    <property type="protein sequence ID" value="KYO52518.1"/>
    <property type="molecule type" value="Genomic_DNA"/>
</dbReference>
<dbReference type="RefSeq" id="WP_062764080.1">
    <property type="nucleotide sequence ID" value="NZ_CP121031.1"/>
</dbReference>
<keyword evidence="6 9" id="KW-1133">Transmembrane helix</keyword>
<gene>
    <name evidence="9" type="primary">lnt</name>
    <name evidence="11" type="ORF">AUP44_04930</name>
</gene>
<evidence type="ECO:0000259" key="10">
    <source>
        <dbReference type="PROSITE" id="PS50263"/>
    </source>
</evidence>
<dbReference type="PANTHER" id="PTHR38686:SF1">
    <property type="entry name" value="APOLIPOPROTEIN N-ACYLTRANSFERASE"/>
    <property type="match status" value="1"/>
</dbReference>
<sequence>MHRLADRIGGLGVRARLGLAALAGGLSTAALPPADAWPLGFVAFTLLLLLLDGVRGRLWPGFWTGWAFGLGQFAAGLYWIGVAFFVDAAAFGALAVPSVLGLSAGLAIFTGLAGMAQARAAPKGAGRVLFLAVAWVAAEWLRGHLLTGFPWNLAGASVLAVPALAQGAAIVGTYGMGLLAVAVFAAPALLLVREPGDRRPAAMTGGLILVVLAGVGLWGALRLEAHPTVMVPGVKLRLVQAAIDQKEKWRGGMKAQHLRTHLDLTRGPGFDTITDVIWPETAVGYYPQQEAEVREVLARAVPPGGLLITGAPRVEWTPPPAGAPAGTEPQPRVFNSVMAIDDRARIVGVYDKAHLVPFGEYVPLREFNPFPKLTAGSIDFTPGPGPATLALPGLPPASPLICYEAIFPGEVTAGAAPMVRPGFLLNVTNDGWFGLTAGPHQHFASARLRSIEEGLPLVRAANNGISAIVDPLGRIIALLELDRRGVLDGPLPAALPPTLYARLGDASAALAGLIVLALAFLPGGLGRRIRQRGN</sequence>
<evidence type="ECO:0000256" key="7">
    <source>
        <dbReference type="ARBA" id="ARBA00023136"/>
    </source>
</evidence>
<accession>A0A161R3W5</accession>
<dbReference type="InterPro" id="IPR036526">
    <property type="entry name" value="C-N_Hydrolase_sf"/>
</dbReference>
<dbReference type="HAMAP" id="MF_01148">
    <property type="entry name" value="Lnt"/>
    <property type="match status" value="1"/>
</dbReference>
<comment type="function">
    <text evidence="9">Catalyzes the phospholipid dependent N-acylation of the N-terminal cysteine of apolipoprotein, the last step in lipoprotein maturation.</text>
</comment>
<dbReference type="UniPathway" id="UPA00666"/>
<comment type="similarity">
    <text evidence="2 9">Belongs to the CN hydrolase family. Apolipoprotein N-acyltransferase subfamily.</text>
</comment>
<dbReference type="InterPro" id="IPR003010">
    <property type="entry name" value="C-N_Hydrolase"/>
</dbReference>
<dbReference type="GO" id="GO:0005886">
    <property type="term" value="C:plasma membrane"/>
    <property type="evidence" value="ECO:0007669"/>
    <property type="project" value="UniProtKB-SubCell"/>
</dbReference>
<dbReference type="InterPro" id="IPR045378">
    <property type="entry name" value="LNT_N"/>
</dbReference>
<evidence type="ECO:0000256" key="6">
    <source>
        <dbReference type="ARBA" id="ARBA00022989"/>
    </source>
</evidence>
<dbReference type="PROSITE" id="PS50263">
    <property type="entry name" value="CN_HYDROLASE"/>
    <property type="match status" value="1"/>
</dbReference>
<comment type="caution">
    <text evidence="11">The sequence shown here is derived from an EMBL/GenBank/DDBJ whole genome shotgun (WGS) entry which is preliminary data.</text>
</comment>
<feature type="transmembrane region" description="Helical" evidence="9">
    <location>
        <begin position="92"/>
        <end position="116"/>
    </location>
</feature>
<dbReference type="Pfam" id="PF20154">
    <property type="entry name" value="LNT_N"/>
    <property type="match status" value="1"/>
</dbReference>
<dbReference type="Proteomes" id="UP000075787">
    <property type="component" value="Unassembled WGS sequence"/>
</dbReference>
<evidence type="ECO:0000256" key="1">
    <source>
        <dbReference type="ARBA" id="ARBA00004651"/>
    </source>
</evidence>
<dbReference type="GO" id="GO:0016410">
    <property type="term" value="F:N-acyltransferase activity"/>
    <property type="evidence" value="ECO:0007669"/>
    <property type="project" value="UniProtKB-UniRule"/>
</dbReference>
<evidence type="ECO:0000313" key="12">
    <source>
        <dbReference type="Proteomes" id="UP000075787"/>
    </source>
</evidence>
<reference evidence="11 12" key="1">
    <citation type="submission" date="2015-12" db="EMBL/GenBank/DDBJ databases">
        <title>Genome sequence of Tistrella mobilis MCCC 1A02139.</title>
        <authorList>
            <person name="Lu L."/>
            <person name="Lai Q."/>
            <person name="Shao Z."/>
            <person name="Qian P."/>
        </authorList>
    </citation>
    <scope>NUCLEOTIDE SEQUENCE [LARGE SCALE GENOMIC DNA]</scope>
    <source>
        <strain evidence="11 12">MCCC 1A02139</strain>
    </source>
</reference>
<feature type="transmembrane region" description="Helical" evidence="9">
    <location>
        <begin position="36"/>
        <end position="54"/>
    </location>
</feature>
<feature type="transmembrane region" description="Helical" evidence="9">
    <location>
        <begin position="163"/>
        <end position="190"/>
    </location>
</feature>
<comment type="pathway">
    <text evidence="9">Protein modification; lipoprotein biosynthesis (N-acyl transfer).</text>
</comment>
<evidence type="ECO:0000256" key="5">
    <source>
        <dbReference type="ARBA" id="ARBA00022692"/>
    </source>
</evidence>
<dbReference type="SUPFAM" id="SSF56317">
    <property type="entry name" value="Carbon-nitrogen hydrolase"/>
    <property type="match status" value="1"/>
</dbReference>
<keyword evidence="8 9" id="KW-0012">Acyltransferase</keyword>
<dbReference type="EC" id="2.3.1.269" evidence="9"/>
<name>A0A161R3W5_9PROT</name>
<keyword evidence="7 9" id="KW-0472">Membrane</keyword>
<evidence type="ECO:0000313" key="11">
    <source>
        <dbReference type="EMBL" id="KYO52518.1"/>
    </source>
</evidence>
<evidence type="ECO:0000256" key="4">
    <source>
        <dbReference type="ARBA" id="ARBA00022679"/>
    </source>
</evidence>
<evidence type="ECO:0000256" key="9">
    <source>
        <dbReference type="HAMAP-Rule" id="MF_01148"/>
    </source>
</evidence>
<dbReference type="InterPro" id="IPR004563">
    <property type="entry name" value="Apolipo_AcylTrfase"/>
</dbReference>